<comment type="subunit">
    <text evidence="4">Monomer.</text>
</comment>
<keyword evidence="10" id="KW-0238">DNA-binding</keyword>
<dbReference type="Gene3D" id="1.10.8.50">
    <property type="match status" value="1"/>
</dbReference>
<dbReference type="InterPro" id="IPR035937">
    <property type="entry name" value="FPG_N"/>
</dbReference>
<dbReference type="InterPro" id="IPR012319">
    <property type="entry name" value="FPG_cat"/>
</dbReference>
<evidence type="ECO:0000313" key="20">
    <source>
        <dbReference type="Proteomes" id="UP000183120"/>
    </source>
</evidence>
<dbReference type="PROSITE" id="PS51068">
    <property type="entry name" value="FPG_CAT"/>
    <property type="match status" value="1"/>
</dbReference>
<keyword evidence="5" id="KW-0479">Metal-binding</keyword>
<keyword evidence="14" id="KW-0326">Glycosidase</keyword>
<proteinExistence type="inferred from homology"/>
<dbReference type="NCBIfam" id="TIGR00577">
    <property type="entry name" value="fpg"/>
    <property type="match status" value="1"/>
</dbReference>
<dbReference type="SMART" id="SM00898">
    <property type="entry name" value="Fapy_DNA_glyco"/>
    <property type="match status" value="1"/>
</dbReference>
<evidence type="ECO:0000256" key="12">
    <source>
        <dbReference type="ARBA" id="ARBA00023239"/>
    </source>
</evidence>
<dbReference type="GO" id="GO:0006284">
    <property type="term" value="P:base-excision repair"/>
    <property type="evidence" value="ECO:0007669"/>
    <property type="project" value="InterPro"/>
</dbReference>
<dbReference type="Proteomes" id="UP000183120">
    <property type="component" value="Unassembled WGS sequence"/>
</dbReference>
<dbReference type="PANTHER" id="PTHR22993:SF9">
    <property type="entry name" value="FORMAMIDOPYRIMIDINE-DNA GLYCOSYLASE"/>
    <property type="match status" value="1"/>
</dbReference>
<dbReference type="InterPro" id="IPR015887">
    <property type="entry name" value="DNA_glyclase_Znf_dom_DNA_BS"/>
</dbReference>
<keyword evidence="11" id="KW-0234">DNA repair</keyword>
<dbReference type="InterPro" id="IPR015886">
    <property type="entry name" value="H2TH_FPG"/>
</dbReference>
<comment type="cofactor">
    <cofactor evidence="2">
        <name>Zn(2+)</name>
        <dbReference type="ChEBI" id="CHEBI:29105"/>
    </cofactor>
</comment>
<keyword evidence="13" id="KW-0511">Multifunctional enzyme</keyword>
<keyword evidence="7 16" id="KW-0863">Zinc-finger</keyword>
<dbReference type="PROSITE" id="PS01242">
    <property type="entry name" value="ZF_FPG_1"/>
    <property type="match status" value="1"/>
</dbReference>
<dbReference type="InterPro" id="IPR010663">
    <property type="entry name" value="Znf_FPG/IleRS"/>
</dbReference>
<name>A0A1J4TXI6_9BACT</name>
<evidence type="ECO:0000256" key="10">
    <source>
        <dbReference type="ARBA" id="ARBA00023125"/>
    </source>
</evidence>
<evidence type="ECO:0000256" key="16">
    <source>
        <dbReference type="PROSITE-ProRule" id="PRU00391"/>
    </source>
</evidence>
<evidence type="ECO:0000256" key="6">
    <source>
        <dbReference type="ARBA" id="ARBA00022763"/>
    </source>
</evidence>
<comment type="caution">
    <text evidence="19">The sequence shown here is derived from an EMBL/GenBank/DDBJ whole genome shotgun (WGS) entry which is preliminary data.</text>
</comment>
<evidence type="ECO:0000259" key="18">
    <source>
        <dbReference type="PROSITE" id="PS51068"/>
    </source>
</evidence>
<accession>A0A1J4TXI6</accession>
<comment type="similarity">
    <text evidence="3">Belongs to the FPG family.</text>
</comment>
<dbReference type="GO" id="GO:0140078">
    <property type="term" value="F:class I DNA-(apurinic or apyrimidinic site) endonuclease activity"/>
    <property type="evidence" value="ECO:0007669"/>
    <property type="project" value="UniProtKB-EC"/>
</dbReference>
<dbReference type="SUPFAM" id="SSF81624">
    <property type="entry name" value="N-terminal domain of MutM-like DNA repair proteins"/>
    <property type="match status" value="1"/>
</dbReference>
<dbReference type="CDD" id="cd08966">
    <property type="entry name" value="EcFpg-like_N"/>
    <property type="match status" value="1"/>
</dbReference>
<dbReference type="Gene3D" id="3.20.190.10">
    <property type="entry name" value="MutM-like, N-terminal"/>
    <property type="match status" value="1"/>
</dbReference>
<dbReference type="PROSITE" id="PS51066">
    <property type="entry name" value="ZF_FPG_2"/>
    <property type="match status" value="1"/>
</dbReference>
<evidence type="ECO:0000256" key="8">
    <source>
        <dbReference type="ARBA" id="ARBA00022801"/>
    </source>
</evidence>
<dbReference type="InterPro" id="IPR020629">
    <property type="entry name" value="FPG_Glyclase"/>
</dbReference>
<evidence type="ECO:0000256" key="2">
    <source>
        <dbReference type="ARBA" id="ARBA00001947"/>
    </source>
</evidence>
<keyword evidence="12" id="KW-0456">Lyase</keyword>
<dbReference type="GO" id="GO:0034039">
    <property type="term" value="F:8-oxo-7,8-dihydroguanine DNA N-glycosylase activity"/>
    <property type="evidence" value="ECO:0007669"/>
    <property type="project" value="TreeGrafter"/>
</dbReference>
<evidence type="ECO:0000256" key="13">
    <source>
        <dbReference type="ARBA" id="ARBA00023268"/>
    </source>
</evidence>
<dbReference type="GO" id="GO:0008270">
    <property type="term" value="F:zinc ion binding"/>
    <property type="evidence" value="ECO:0007669"/>
    <property type="project" value="UniProtKB-KW"/>
</dbReference>
<dbReference type="Pfam" id="PF06831">
    <property type="entry name" value="H2TH"/>
    <property type="match status" value="1"/>
</dbReference>
<protein>
    <submittedName>
        <fullName evidence="19">DNA-formamidopyrimidine glycosylase</fullName>
    </submittedName>
</protein>
<keyword evidence="6" id="KW-0227">DNA damage</keyword>
<evidence type="ECO:0000256" key="14">
    <source>
        <dbReference type="ARBA" id="ARBA00023295"/>
    </source>
</evidence>
<organism evidence="19 20">
    <name type="scientific">Candidatus Gottesmanbacteria bacterium CG1_02_37_22</name>
    <dbReference type="NCBI Taxonomy" id="1805209"/>
    <lineage>
        <taxon>Bacteria</taxon>
        <taxon>Candidatus Gottesmaniibacteriota</taxon>
    </lineage>
</organism>
<comment type="catalytic activity">
    <reaction evidence="15">
        <text>2'-deoxyribonucleotide-(2'-deoxyribose 5'-phosphate)-2'-deoxyribonucleotide-DNA = a 3'-end 2'-deoxyribonucleotide-(2,3-dehydro-2,3-deoxyribose 5'-phosphate)-DNA + a 5'-end 5'-phospho-2'-deoxyribonucleoside-DNA + H(+)</text>
        <dbReference type="Rhea" id="RHEA:66592"/>
        <dbReference type="Rhea" id="RHEA-COMP:13180"/>
        <dbReference type="Rhea" id="RHEA-COMP:16897"/>
        <dbReference type="Rhea" id="RHEA-COMP:17067"/>
        <dbReference type="ChEBI" id="CHEBI:15378"/>
        <dbReference type="ChEBI" id="CHEBI:136412"/>
        <dbReference type="ChEBI" id="CHEBI:157695"/>
        <dbReference type="ChEBI" id="CHEBI:167181"/>
        <dbReference type="EC" id="4.2.99.18"/>
    </reaction>
</comment>
<evidence type="ECO:0000256" key="1">
    <source>
        <dbReference type="ARBA" id="ARBA00001668"/>
    </source>
</evidence>
<dbReference type="SUPFAM" id="SSF46946">
    <property type="entry name" value="S13-like H2TH domain"/>
    <property type="match status" value="1"/>
</dbReference>
<dbReference type="Pfam" id="PF01149">
    <property type="entry name" value="Fapy_DNA_glyco"/>
    <property type="match status" value="1"/>
</dbReference>
<keyword evidence="8" id="KW-0378">Hydrolase</keyword>
<evidence type="ECO:0000256" key="7">
    <source>
        <dbReference type="ARBA" id="ARBA00022771"/>
    </source>
</evidence>
<evidence type="ECO:0000256" key="5">
    <source>
        <dbReference type="ARBA" id="ARBA00022723"/>
    </source>
</evidence>
<dbReference type="NCBIfam" id="NF002211">
    <property type="entry name" value="PRK01103.1"/>
    <property type="match status" value="1"/>
</dbReference>
<dbReference type="Pfam" id="PF06827">
    <property type="entry name" value="zf-FPG_IleRS"/>
    <property type="match status" value="1"/>
</dbReference>
<feature type="domain" description="FPG-type" evidence="17">
    <location>
        <begin position="260"/>
        <end position="295"/>
    </location>
</feature>
<evidence type="ECO:0000259" key="17">
    <source>
        <dbReference type="PROSITE" id="PS51066"/>
    </source>
</evidence>
<evidence type="ECO:0000256" key="4">
    <source>
        <dbReference type="ARBA" id="ARBA00011245"/>
    </source>
</evidence>
<dbReference type="AlphaFoldDB" id="A0A1J4TXI6"/>
<dbReference type="PANTHER" id="PTHR22993">
    <property type="entry name" value="FORMAMIDOPYRIMIDINE-DNA GLYCOSYLASE"/>
    <property type="match status" value="1"/>
</dbReference>
<dbReference type="EMBL" id="MNUY01000017">
    <property type="protein sequence ID" value="OIO15150.1"/>
    <property type="molecule type" value="Genomic_DNA"/>
</dbReference>
<comment type="catalytic activity">
    <reaction evidence="1">
        <text>Hydrolysis of DNA containing ring-opened 7-methylguanine residues, releasing 2,6-diamino-4-hydroxy-5-(N-methyl)formamidopyrimidine.</text>
        <dbReference type="EC" id="3.2.2.23"/>
    </reaction>
</comment>
<dbReference type="GO" id="GO:0003684">
    <property type="term" value="F:damaged DNA binding"/>
    <property type="evidence" value="ECO:0007669"/>
    <property type="project" value="InterPro"/>
</dbReference>
<evidence type="ECO:0000256" key="15">
    <source>
        <dbReference type="ARBA" id="ARBA00044632"/>
    </source>
</evidence>
<dbReference type="SUPFAM" id="SSF57716">
    <property type="entry name" value="Glucocorticoid receptor-like (DNA-binding domain)"/>
    <property type="match status" value="1"/>
</dbReference>
<gene>
    <name evidence="19" type="ORF">AUJ73_01215</name>
</gene>
<feature type="domain" description="Formamidopyrimidine-DNA glycosylase catalytic" evidence="18">
    <location>
        <begin position="2"/>
        <end position="123"/>
    </location>
</feature>
<dbReference type="SMART" id="SM01232">
    <property type="entry name" value="H2TH"/>
    <property type="match status" value="1"/>
</dbReference>
<dbReference type="STRING" id="1805209.AUJ73_01215"/>
<evidence type="ECO:0000256" key="11">
    <source>
        <dbReference type="ARBA" id="ARBA00023204"/>
    </source>
</evidence>
<sequence length="298" mass="33936">MPELPEVETLRIQLNQYLLGLTIRKVEILKVKSFKGEGKQVIGAKIVRVQRFGKMLVLVLDSNFSLVIHLKLTGQLIYRGERQPAKIEVVDPMLFTLPNKHTRVIVYFTSGDKLFFNDMRIFGWMKIVKSQISNLKSQNLSLKLKISDVNDLVENLGPEPFAIDGKEFYRIIHESSRPIKIVLMDQEKISGVGNIYANDALFLSGIHPKTPASNLSSDEAIKLHKNLVKILKDAIRWRGASEQHFRDALGQMGEVQKHFYVYQKDGENCPNGCGEKIERMKLGGRGTFFCPKCQKYSN</sequence>
<dbReference type="FunFam" id="1.10.8.50:FF:000003">
    <property type="entry name" value="Formamidopyrimidine-DNA glycosylase"/>
    <property type="match status" value="1"/>
</dbReference>
<evidence type="ECO:0000256" key="9">
    <source>
        <dbReference type="ARBA" id="ARBA00022833"/>
    </source>
</evidence>
<reference evidence="19 20" key="1">
    <citation type="journal article" date="2016" name="Environ. Microbiol.">
        <title>Genomic resolution of a cold subsurface aquifer community provides metabolic insights for novel microbes adapted to high CO concentrations.</title>
        <authorList>
            <person name="Probst A.J."/>
            <person name="Castelle C.J."/>
            <person name="Singh A."/>
            <person name="Brown C.T."/>
            <person name="Anantharaman K."/>
            <person name="Sharon I."/>
            <person name="Hug L.A."/>
            <person name="Burstein D."/>
            <person name="Emerson J.B."/>
            <person name="Thomas B.C."/>
            <person name="Banfield J.F."/>
        </authorList>
    </citation>
    <scope>NUCLEOTIDE SEQUENCE [LARGE SCALE GENOMIC DNA]</scope>
    <source>
        <strain evidence="19">CG1_02_37_22</strain>
    </source>
</reference>
<evidence type="ECO:0000313" key="19">
    <source>
        <dbReference type="EMBL" id="OIO15150.1"/>
    </source>
</evidence>
<keyword evidence="9" id="KW-0862">Zinc</keyword>
<dbReference type="InterPro" id="IPR010979">
    <property type="entry name" value="Ribosomal_uS13-like_H2TH"/>
</dbReference>
<dbReference type="InterPro" id="IPR000214">
    <property type="entry name" value="Znf_DNA_glyclase/AP_lyase"/>
</dbReference>
<evidence type="ECO:0000256" key="3">
    <source>
        <dbReference type="ARBA" id="ARBA00009409"/>
    </source>
</evidence>